<dbReference type="PANTHER" id="PTHR33112:SF10">
    <property type="entry name" value="TOL"/>
    <property type="match status" value="1"/>
</dbReference>
<protein>
    <recommendedName>
        <fullName evidence="2">Heterokaryon incompatibility domain-containing protein</fullName>
    </recommendedName>
</protein>
<dbReference type="EMBL" id="CAJVRL010000072">
    <property type="protein sequence ID" value="CAG8956743.1"/>
    <property type="molecule type" value="Genomic_DNA"/>
</dbReference>
<keyword evidence="4" id="KW-1185">Reference proteome</keyword>
<evidence type="ECO:0000256" key="1">
    <source>
        <dbReference type="SAM" id="MobiDB-lite"/>
    </source>
</evidence>
<sequence>PTLRYQPFWAFETPWEVVKSVVSIMRLRIYSQASASSTSIEDTIVIDGLDTPDSHNHSGSFSKQPTLYQVFQSISLDTENDNDGCLSPHPSTSSDFASPDDKSEQENIKTLDDGGGIPTLQDIQPIQLHNHFRNTFENIELKNDSRDLTKRSVDLFVERMVKDLQAREILHYLVPEGLQDAFCDIYKTQLQLKRNDENEKATIALAAYWLHQCWSTHPECPSPNISSQRWPILPNRVVDLTEYQTPYSSNSKVKVVETRGLRGAYVALSYCWPSTRKRSSILTRETLSDFSNGVLSCNLIREIQEACTITKGLGIQYLWVDALCIIQGHGGDWHAQANKMASIYKNAVLTIASGGQTSLAEASQEKDFIVKPAENRYSQLPLKDWSQERIYEWFVNTGNFVYRPFGKLDTRGWVFQEQLLSPRTIYLTSEGLFWDCLHHSASCTRPTGILGDLSPHFRDVDSRALKRFLLGSHTSVPKEEYYWLWRRAVENYTVRDLSRKKDRYIALLGITDQMAAHLDDDCILGVWKKDPLRSLAWFVDSTKPQKWRLRRHFEERVQAPSWSWISVNGPVNYQIWHPPQLHIDPKGEEISKMASVLKLSANRQSPLGFDNFSGHLVIIGALSEAYILGSTICLATTWKARTSLAEILSSPETKPESSLNSILENCIALSRAEQTHRNITSPKKYCVDDAFLDRRPWDQRISRKTNQLQVDHFPPLNFNGNANRLEYKKVAKVYCLLLFDGRYTGIQSAQHCLILKKHSAPSFNNSYQRIGFCALNTLSICVSSKESCTRPHEEYGDCMGITQEVHII</sequence>
<name>A0A9N9L212_9HELO</name>
<feature type="domain" description="Heterokaryon incompatibility" evidence="2">
    <location>
        <begin position="265"/>
        <end position="417"/>
    </location>
</feature>
<dbReference type="InterPro" id="IPR010730">
    <property type="entry name" value="HET"/>
</dbReference>
<proteinExistence type="predicted"/>
<accession>A0A9N9L212</accession>
<gene>
    <name evidence="3" type="ORF">HYFRA_00012287</name>
</gene>
<organism evidence="3 4">
    <name type="scientific">Hymenoscyphus fraxineus</name>
    <dbReference type="NCBI Taxonomy" id="746836"/>
    <lineage>
        <taxon>Eukaryota</taxon>
        <taxon>Fungi</taxon>
        <taxon>Dikarya</taxon>
        <taxon>Ascomycota</taxon>
        <taxon>Pezizomycotina</taxon>
        <taxon>Leotiomycetes</taxon>
        <taxon>Helotiales</taxon>
        <taxon>Helotiaceae</taxon>
        <taxon>Hymenoscyphus</taxon>
    </lineage>
</organism>
<dbReference type="OrthoDB" id="5125733at2759"/>
<dbReference type="Pfam" id="PF06985">
    <property type="entry name" value="HET"/>
    <property type="match status" value="1"/>
</dbReference>
<comment type="caution">
    <text evidence="3">The sequence shown here is derived from an EMBL/GenBank/DDBJ whole genome shotgun (WGS) entry which is preliminary data.</text>
</comment>
<feature type="non-terminal residue" evidence="3">
    <location>
        <position position="1"/>
    </location>
</feature>
<dbReference type="PANTHER" id="PTHR33112">
    <property type="entry name" value="DOMAIN PROTEIN, PUTATIVE-RELATED"/>
    <property type="match status" value="1"/>
</dbReference>
<feature type="region of interest" description="Disordered" evidence="1">
    <location>
        <begin position="79"/>
        <end position="116"/>
    </location>
</feature>
<evidence type="ECO:0000313" key="3">
    <source>
        <dbReference type="EMBL" id="CAG8956743.1"/>
    </source>
</evidence>
<dbReference type="AlphaFoldDB" id="A0A9N9L212"/>
<reference evidence="3" key="1">
    <citation type="submission" date="2021-07" db="EMBL/GenBank/DDBJ databases">
        <authorList>
            <person name="Durling M."/>
        </authorList>
    </citation>
    <scope>NUCLEOTIDE SEQUENCE</scope>
</reference>
<evidence type="ECO:0000313" key="4">
    <source>
        <dbReference type="Proteomes" id="UP000696280"/>
    </source>
</evidence>
<feature type="compositionally biased region" description="Basic and acidic residues" evidence="1">
    <location>
        <begin position="99"/>
        <end position="112"/>
    </location>
</feature>
<dbReference type="Proteomes" id="UP000696280">
    <property type="component" value="Unassembled WGS sequence"/>
</dbReference>
<evidence type="ECO:0000259" key="2">
    <source>
        <dbReference type="Pfam" id="PF06985"/>
    </source>
</evidence>